<dbReference type="AlphaFoldDB" id="A0AAN7LWA6"/>
<dbReference type="Proteomes" id="UP001346149">
    <property type="component" value="Unassembled WGS sequence"/>
</dbReference>
<keyword evidence="1" id="KW-0812">Transmembrane</keyword>
<keyword evidence="3" id="KW-1185">Reference proteome</keyword>
<feature type="transmembrane region" description="Helical" evidence="1">
    <location>
        <begin position="16"/>
        <end position="34"/>
    </location>
</feature>
<evidence type="ECO:0000313" key="3">
    <source>
        <dbReference type="Proteomes" id="UP001346149"/>
    </source>
</evidence>
<keyword evidence="1" id="KW-1133">Transmembrane helix</keyword>
<accession>A0AAN7LWA6</accession>
<comment type="caution">
    <text evidence="2">The sequence shown here is derived from an EMBL/GenBank/DDBJ whole genome shotgun (WGS) entry which is preliminary data.</text>
</comment>
<proteinExistence type="predicted"/>
<protein>
    <submittedName>
        <fullName evidence="2">Uncharacterized protein</fullName>
    </submittedName>
</protein>
<gene>
    <name evidence="2" type="ORF">SAY86_029319</name>
</gene>
<sequence>MVEDGRDNSSRPPHGLLLLFVIGIMLMLPEAIIGDGGETVTEAISGLLSTVVLLLVPLILVFTIRLLSSNWSSLAFNMLAGGERLVPHVTAAGALIRTPLFPVLVLVLVMLYGKVSLFSGGD</sequence>
<dbReference type="EMBL" id="JAXQNO010000006">
    <property type="protein sequence ID" value="KAK4796993.1"/>
    <property type="molecule type" value="Genomic_DNA"/>
</dbReference>
<feature type="transmembrane region" description="Helical" evidence="1">
    <location>
        <begin position="46"/>
        <end position="68"/>
    </location>
</feature>
<feature type="transmembrane region" description="Helical" evidence="1">
    <location>
        <begin position="89"/>
        <end position="112"/>
    </location>
</feature>
<organism evidence="2 3">
    <name type="scientific">Trapa natans</name>
    <name type="common">Water chestnut</name>
    <dbReference type="NCBI Taxonomy" id="22666"/>
    <lineage>
        <taxon>Eukaryota</taxon>
        <taxon>Viridiplantae</taxon>
        <taxon>Streptophyta</taxon>
        <taxon>Embryophyta</taxon>
        <taxon>Tracheophyta</taxon>
        <taxon>Spermatophyta</taxon>
        <taxon>Magnoliopsida</taxon>
        <taxon>eudicotyledons</taxon>
        <taxon>Gunneridae</taxon>
        <taxon>Pentapetalae</taxon>
        <taxon>rosids</taxon>
        <taxon>malvids</taxon>
        <taxon>Myrtales</taxon>
        <taxon>Lythraceae</taxon>
        <taxon>Trapa</taxon>
    </lineage>
</organism>
<evidence type="ECO:0000256" key="1">
    <source>
        <dbReference type="SAM" id="Phobius"/>
    </source>
</evidence>
<keyword evidence="1" id="KW-0472">Membrane</keyword>
<evidence type="ECO:0000313" key="2">
    <source>
        <dbReference type="EMBL" id="KAK4796993.1"/>
    </source>
</evidence>
<reference evidence="2 3" key="1">
    <citation type="journal article" date="2023" name="Hortic Res">
        <title>Pangenome of water caltrop reveals structural variations and asymmetric subgenome divergence after allopolyploidization.</title>
        <authorList>
            <person name="Zhang X."/>
            <person name="Chen Y."/>
            <person name="Wang L."/>
            <person name="Yuan Y."/>
            <person name="Fang M."/>
            <person name="Shi L."/>
            <person name="Lu R."/>
            <person name="Comes H.P."/>
            <person name="Ma Y."/>
            <person name="Chen Y."/>
            <person name="Huang G."/>
            <person name="Zhou Y."/>
            <person name="Zheng Z."/>
            <person name="Qiu Y."/>
        </authorList>
    </citation>
    <scope>NUCLEOTIDE SEQUENCE [LARGE SCALE GENOMIC DNA]</scope>
    <source>
        <strain evidence="2">F231</strain>
    </source>
</reference>
<name>A0AAN7LWA6_TRANT</name>